<feature type="transmembrane region" description="Helical" evidence="1">
    <location>
        <begin position="28"/>
        <end position="46"/>
    </location>
</feature>
<gene>
    <name evidence="2" type="ORF">ENL40_08500</name>
</gene>
<dbReference type="SUPFAM" id="SSF48371">
    <property type="entry name" value="ARM repeat"/>
    <property type="match status" value="1"/>
</dbReference>
<evidence type="ECO:0000256" key="1">
    <source>
        <dbReference type="SAM" id="Phobius"/>
    </source>
</evidence>
<dbReference type="EMBL" id="DRTU01000342">
    <property type="protein sequence ID" value="HHI01476.1"/>
    <property type="molecule type" value="Genomic_DNA"/>
</dbReference>
<keyword evidence="1" id="KW-1133">Transmembrane helix</keyword>
<dbReference type="Proteomes" id="UP000886217">
    <property type="component" value="Unassembled WGS sequence"/>
</dbReference>
<keyword evidence="1" id="KW-0812">Transmembrane</keyword>
<accession>A0A7C5JYM4</accession>
<comment type="caution">
    <text evidence="2">The sequence shown here is derived from an EMBL/GenBank/DDBJ whole genome shotgun (WGS) entry which is preliminary data.</text>
</comment>
<protein>
    <submittedName>
        <fullName evidence="2">HEAT repeat domain-containing protein</fullName>
    </submittedName>
</protein>
<organism evidence="2">
    <name type="scientific">Thermococcus litoralis</name>
    <dbReference type="NCBI Taxonomy" id="2265"/>
    <lineage>
        <taxon>Archaea</taxon>
        <taxon>Methanobacteriati</taxon>
        <taxon>Methanobacteriota</taxon>
        <taxon>Thermococci</taxon>
        <taxon>Thermococcales</taxon>
        <taxon>Thermococcaceae</taxon>
        <taxon>Thermococcus</taxon>
    </lineage>
</organism>
<keyword evidence="1" id="KW-0472">Membrane</keyword>
<reference evidence="2" key="1">
    <citation type="journal article" date="2020" name="mSystems">
        <title>Genome- and Community-Level Interaction Insights into Carbon Utilization and Element Cycling Functions of Hydrothermarchaeota in Hydrothermal Sediment.</title>
        <authorList>
            <person name="Zhou Z."/>
            <person name="Liu Y."/>
            <person name="Xu W."/>
            <person name="Pan J."/>
            <person name="Luo Z.H."/>
            <person name="Li M."/>
        </authorList>
    </citation>
    <scope>NUCLEOTIDE SEQUENCE [LARGE SCALE GENOMIC DNA]</scope>
    <source>
        <strain evidence="2">HyVt-93</strain>
    </source>
</reference>
<dbReference type="InterPro" id="IPR016024">
    <property type="entry name" value="ARM-type_fold"/>
</dbReference>
<evidence type="ECO:0000313" key="2">
    <source>
        <dbReference type="EMBL" id="HHI01476.1"/>
    </source>
</evidence>
<dbReference type="AlphaFoldDB" id="A0A7C5JYM4"/>
<feature type="transmembrane region" description="Helical" evidence="1">
    <location>
        <begin position="5"/>
        <end position="22"/>
    </location>
</feature>
<sequence length="151" mass="16531">MVKYFVVITGFATLVGTFYSILEGTGFYVALVLSFLLALGTLVAWYQSDRANYLKAIVHPLLMAHIKCVGAEVVPLVVEIAKSSGMHNQVADVLVEALLVKPDPTERHWIYVALGKIGGKKAKSAVKRGLSEEDEFARLGAEEAWKLLMAH</sequence>
<name>A0A7C5JYM4_THELI</name>
<proteinExistence type="predicted"/>